<sequence length="56" mass="6386">MTTTIYSRATDTTTPAPRRPIERSAVTTRPALRMTWRAVIDEHGERVLRASWHAGH</sequence>
<evidence type="ECO:0000256" key="1">
    <source>
        <dbReference type="SAM" id="MobiDB-lite"/>
    </source>
</evidence>
<evidence type="ECO:0000313" key="3">
    <source>
        <dbReference type="Proteomes" id="UP001597419"/>
    </source>
</evidence>
<proteinExistence type="predicted"/>
<gene>
    <name evidence="2" type="ORF">ACFSYJ_35105</name>
</gene>
<dbReference type="EMBL" id="JBHUKU010000022">
    <property type="protein sequence ID" value="MFD2463890.1"/>
    <property type="molecule type" value="Genomic_DNA"/>
</dbReference>
<comment type="caution">
    <text evidence="2">The sequence shown here is derived from an EMBL/GenBank/DDBJ whole genome shotgun (WGS) entry which is preliminary data.</text>
</comment>
<dbReference type="Proteomes" id="UP001597419">
    <property type="component" value="Unassembled WGS sequence"/>
</dbReference>
<protein>
    <submittedName>
        <fullName evidence="2">Uncharacterized protein</fullName>
    </submittedName>
</protein>
<keyword evidence="3" id="KW-1185">Reference proteome</keyword>
<organism evidence="2 3">
    <name type="scientific">Amycolatopsis samaneae</name>
    <dbReference type="NCBI Taxonomy" id="664691"/>
    <lineage>
        <taxon>Bacteria</taxon>
        <taxon>Bacillati</taxon>
        <taxon>Actinomycetota</taxon>
        <taxon>Actinomycetes</taxon>
        <taxon>Pseudonocardiales</taxon>
        <taxon>Pseudonocardiaceae</taxon>
        <taxon>Amycolatopsis</taxon>
    </lineage>
</organism>
<dbReference type="RefSeq" id="WP_345386236.1">
    <property type="nucleotide sequence ID" value="NZ_BAABHG010000001.1"/>
</dbReference>
<name>A0ABW5GSL3_9PSEU</name>
<accession>A0ABW5GSL3</accession>
<evidence type="ECO:0000313" key="2">
    <source>
        <dbReference type="EMBL" id="MFD2463890.1"/>
    </source>
</evidence>
<feature type="region of interest" description="Disordered" evidence="1">
    <location>
        <begin position="1"/>
        <end position="27"/>
    </location>
</feature>
<reference evidence="3" key="1">
    <citation type="journal article" date="2019" name="Int. J. Syst. Evol. Microbiol.">
        <title>The Global Catalogue of Microorganisms (GCM) 10K type strain sequencing project: providing services to taxonomists for standard genome sequencing and annotation.</title>
        <authorList>
            <consortium name="The Broad Institute Genomics Platform"/>
            <consortium name="The Broad Institute Genome Sequencing Center for Infectious Disease"/>
            <person name="Wu L."/>
            <person name="Ma J."/>
        </authorList>
    </citation>
    <scope>NUCLEOTIDE SEQUENCE [LARGE SCALE GENOMIC DNA]</scope>
    <source>
        <strain evidence="3">CGMCC 4.7643</strain>
    </source>
</reference>